<evidence type="ECO:0000256" key="7">
    <source>
        <dbReference type="ARBA" id="ARBA00022842"/>
    </source>
</evidence>
<feature type="binding site" evidence="9">
    <location>
        <position position="308"/>
    </location>
    <ligand>
        <name>Mg(2+)</name>
        <dbReference type="ChEBI" id="CHEBI:18420"/>
    </ligand>
</feature>
<feature type="region of interest" description="Disordered" evidence="12">
    <location>
        <begin position="1"/>
        <end position="27"/>
    </location>
</feature>
<dbReference type="CDD" id="cd16012">
    <property type="entry name" value="ALP"/>
    <property type="match status" value="1"/>
</dbReference>
<evidence type="ECO:0000256" key="6">
    <source>
        <dbReference type="ARBA" id="ARBA00022833"/>
    </source>
</evidence>
<gene>
    <name evidence="14" type="ORF">DASC09_054390</name>
</gene>
<keyword evidence="6 9" id="KW-0862">Zinc</keyword>
<dbReference type="AlphaFoldDB" id="A0AAV5QUC4"/>
<protein>
    <recommendedName>
        <fullName evidence="2 11">Alkaline phosphatase</fullName>
        <ecNumber evidence="2 11">3.1.3.1</ecNumber>
    </recommendedName>
</protein>
<evidence type="ECO:0000256" key="10">
    <source>
        <dbReference type="RuleBase" id="RU003946"/>
    </source>
</evidence>
<sequence>MTKSNSPSLLPTSENSPLLDQHSSNGKKKPSFKRYVFILILFSLIFGTTHTLFSPKQKPKKTNIIFFVTDGMGPASLSLTRSFRQFKYDLPINDTLVLDKHLIGSSRTMSSNSLVTDSAAGATAFSCAAKSYNGAIGVFPDKKPCGTVLEALKLQGFMTGLVVTTSITDATPAAFSAHTDYRSQQDLIAEHQLGQYSLGRMVDVMIGGGRCHYYGCRDDNRNLLQEAVDDGWTYVGNRTEFDKLNMGKINEGEEIPLPLLALMADRDIPFELDRDDSVHPSLAESSITALNLLHSNPANEKGLFILIEGSRIDHGGHFNDPAAQVNEVLAFDEAFQAVKDWADSVSDEADTIMISTSDHETGGLSVARQIHHSYPDYLWLPEVLNNVTHTAEYVNRKIKSDLRESILQGDDLKKYLVDEISENFGISDLSTREIDGLLKVTSPKTKEDFKASGDAPLPMTSLMDHLVNLINVRAQIGWSTHGHSAVDVNIYGHGSSPEVHNKILGSLSGNHENTEIGGFMADIIDGVDLDEVTELIKDTKHAPDLKQMEIFLGEEIVETNDETLLKKIEQKVWENYVR</sequence>
<evidence type="ECO:0000256" key="9">
    <source>
        <dbReference type="PIRSR" id="PIRSR601952-2"/>
    </source>
</evidence>
<evidence type="ECO:0000256" key="8">
    <source>
        <dbReference type="PIRSR" id="PIRSR601952-1"/>
    </source>
</evidence>
<dbReference type="InterPro" id="IPR001952">
    <property type="entry name" value="Alkaline_phosphatase"/>
</dbReference>
<feature type="binding site" evidence="9">
    <location>
        <position position="483"/>
    </location>
    <ligand>
        <name>Zn(2+)</name>
        <dbReference type="ChEBI" id="CHEBI:29105"/>
        <label>2</label>
    </ligand>
</feature>
<dbReference type="Pfam" id="PF00245">
    <property type="entry name" value="Alk_phosphatase"/>
    <property type="match status" value="1"/>
</dbReference>
<feature type="active site" description="Phosphoserine intermediate" evidence="8">
    <location>
        <position position="118"/>
    </location>
</feature>
<keyword evidence="4 9" id="KW-0479">Metal-binding</keyword>
<reference evidence="14 15" key="1">
    <citation type="journal article" date="2023" name="Elife">
        <title>Identification of key yeast species and microbe-microbe interactions impacting larval growth of Drosophila in the wild.</title>
        <authorList>
            <person name="Mure A."/>
            <person name="Sugiura Y."/>
            <person name="Maeda R."/>
            <person name="Honda K."/>
            <person name="Sakurai N."/>
            <person name="Takahashi Y."/>
            <person name="Watada M."/>
            <person name="Katoh T."/>
            <person name="Gotoh A."/>
            <person name="Gotoh Y."/>
            <person name="Taniguchi I."/>
            <person name="Nakamura K."/>
            <person name="Hayashi T."/>
            <person name="Katayama T."/>
            <person name="Uemura T."/>
            <person name="Hattori Y."/>
        </authorList>
    </citation>
    <scope>NUCLEOTIDE SEQUENCE [LARGE SCALE GENOMIC DNA]</scope>
    <source>
        <strain evidence="14 15">SC-9</strain>
    </source>
</reference>
<dbReference type="SUPFAM" id="SSF53649">
    <property type="entry name" value="Alkaline phosphatase-like"/>
    <property type="match status" value="1"/>
</dbReference>
<dbReference type="InterPro" id="IPR017850">
    <property type="entry name" value="Alkaline_phosphatase_core_sf"/>
</dbReference>
<dbReference type="EC" id="3.1.3.1" evidence="2 11"/>
<feature type="transmembrane region" description="Helical" evidence="13">
    <location>
        <begin position="35"/>
        <end position="53"/>
    </location>
</feature>
<comment type="caution">
    <text evidence="14">The sequence shown here is derived from an EMBL/GenBank/DDBJ whole genome shotgun (WGS) entry which is preliminary data.</text>
</comment>
<evidence type="ECO:0000256" key="13">
    <source>
        <dbReference type="SAM" id="Phobius"/>
    </source>
</evidence>
<dbReference type="GeneID" id="90076089"/>
<keyword evidence="15" id="KW-1185">Reference proteome</keyword>
<keyword evidence="7 9" id="KW-0460">Magnesium</keyword>
<dbReference type="GO" id="GO:0000329">
    <property type="term" value="C:fungal-type vacuole membrane"/>
    <property type="evidence" value="ECO:0007669"/>
    <property type="project" value="TreeGrafter"/>
</dbReference>
<evidence type="ECO:0000256" key="11">
    <source>
        <dbReference type="RuleBase" id="RU003947"/>
    </source>
</evidence>
<dbReference type="InterPro" id="IPR018299">
    <property type="entry name" value="Alkaline_phosphatase_AS"/>
</dbReference>
<comment type="cofactor">
    <cofactor evidence="9">
        <name>Mg(2+)</name>
        <dbReference type="ChEBI" id="CHEBI:18420"/>
    </cofactor>
    <text evidence="9">Binds 1 Mg(2+) ion.</text>
</comment>
<dbReference type="Gene3D" id="1.10.60.40">
    <property type="match status" value="1"/>
</dbReference>
<proteinExistence type="inferred from homology"/>
<feature type="binding site" evidence="9">
    <location>
        <position position="171"/>
    </location>
    <ligand>
        <name>Mg(2+)</name>
        <dbReference type="ChEBI" id="CHEBI:18420"/>
    </ligand>
</feature>
<comment type="similarity">
    <text evidence="1 10">Belongs to the alkaline phosphatase family.</text>
</comment>
<comment type="cofactor">
    <cofactor evidence="9">
        <name>Zn(2+)</name>
        <dbReference type="ChEBI" id="CHEBI:29105"/>
    </cofactor>
    <text evidence="9">Binds 2 Zn(2+) ions.</text>
</comment>
<comment type="catalytic activity">
    <reaction evidence="11">
        <text>a phosphate monoester + H2O = an alcohol + phosphate</text>
        <dbReference type="Rhea" id="RHEA:15017"/>
        <dbReference type="ChEBI" id="CHEBI:15377"/>
        <dbReference type="ChEBI" id="CHEBI:30879"/>
        <dbReference type="ChEBI" id="CHEBI:43474"/>
        <dbReference type="ChEBI" id="CHEBI:67140"/>
        <dbReference type="EC" id="3.1.3.1"/>
    </reaction>
</comment>
<feature type="binding site" evidence="9">
    <location>
        <position position="70"/>
    </location>
    <ligand>
        <name>Mg(2+)</name>
        <dbReference type="ChEBI" id="CHEBI:18420"/>
    </ligand>
</feature>
<evidence type="ECO:0000256" key="5">
    <source>
        <dbReference type="ARBA" id="ARBA00022801"/>
    </source>
</evidence>
<dbReference type="FunFam" id="3.40.720.10:FF:000063">
    <property type="entry name" value="Alkaline phosphatase"/>
    <property type="match status" value="1"/>
</dbReference>
<evidence type="ECO:0000256" key="3">
    <source>
        <dbReference type="ARBA" id="ARBA00022553"/>
    </source>
</evidence>
<feature type="binding site" evidence="9">
    <location>
        <position position="169"/>
    </location>
    <ligand>
        <name>Mg(2+)</name>
        <dbReference type="ChEBI" id="CHEBI:18420"/>
    </ligand>
</feature>
<keyword evidence="13" id="KW-0472">Membrane</keyword>
<dbReference type="GO" id="GO:0046872">
    <property type="term" value="F:metal ion binding"/>
    <property type="evidence" value="ECO:0007669"/>
    <property type="project" value="UniProtKB-KW"/>
</dbReference>
<evidence type="ECO:0000313" key="14">
    <source>
        <dbReference type="EMBL" id="GMM38114.1"/>
    </source>
</evidence>
<keyword evidence="13" id="KW-0812">Transmembrane</keyword>
<feature type="compositionally biased region" description="Polar residues" evidence="12">
    <location>
        <begin position="1"/>
        <end position="24"/>
    </location>
</feature>
<dbReference type="PANTHER" id="PTHR11596:SF5">
    <property type="entry name" value="ALKALINE PHOSPHATASE"/>
    <property type="match status" value="1"/>
</dbReference>
<keyword evidence="3" id="KW-0597">Phosphoprotein</keyword>
<dbReference type="PROSITE" id="PS00123">
    <property type="entry name" value="ALKALINE_PHOSPHATASE"/>
    <property type="match status" value="1"/>
</dbReference>
<dbReference type="PANTHER" id="PTHR11596">
    <property type="entry name" value="ALKALINE PHOSPHATASE"/>
    <property type="match status" value="1"/>
</dbReference>
<name>A0AAV5QUC4_9ASCO</name>
<feature type="binding site" evidence="9">
    <location>
        <position position="317"/>
    </location>
    <ligand>
        <name>Zn(2+)</name>
        <dbReference type="ChEBI" id="CHEBI:29105"/>
        <label>2</label>
    </ligand>
</feature>
<feature type="binding site" evidence="9">
    <location>
        <position position="359"/>
    </location>
    <ligand>
        <name>Zn(2+)</name>
        <dbReference type="ChEBI" id="CHEBI:29105"/>
        <label>2</label>
    </ligand>
</feature>
<keyword evidence="13" id="KW-1133">Transmembrane helix</keyword>
<dbReference type="GO" id="GO:0019637">
    <property type="term" value="P:organophosphate metabolic process"/>
    <property type="evidence" value="ECO:0007669"/>
    <property type="project" value="UniProtKB-ARBA"/>
</dbReference>
<evidence type="ECO:0000256" key="4">
    <source>
        <dbReference type="ARBA" id="ARBA00022723"/>
    </source>
</evidence>
<organism evidence="14 15">
    <name type="scientific">Saccharomycopsis crataegensis</name>
    <dbReference type="NCBI Taxonomy" id="43959"/>
    <lineage>
        <taxon>Eukaryota</taxon>
        <taxon>Fungi</taxon>
        <taxon>Dikarya</taxon>
        <taxon>Ascomycota</taxon>
        <taxon>Saccharomycotina</taxon>
        <taxon>Saccharomycetes</taxon>
        <taxon>Saccharomycopsidaceae</taxon>
        <taxon>Saccharomycopsis</taxon>
    </lineage>
</organism>
<keyword evidence="5 11" id="KW-0378">Hydrolase</keyword>
<dbReference type="PRINTS" id="PR00113">
    <property type="entry name" value="ALKPHPHTASE"/>
</dbReference>
<feature type="binding site" evidence="9">
    <location>
        <position position="313"/>
    </location>
    <ligand>
        <name>Zn(2+)</name>
        <dbReference type="ChEBI" id="CHEBI:29105"/>
        <label>2</label>
    </ligand>
</feature>
<dbReference type="Gene3D" id="3.40.720.10">
    <property type="entry name" value="Alkaline Phosphatase, subunit A"/>
    <property type="match status" value="1"/>
</dbReference>
<evidence type="ECO:0000256" key="2">
    <source>
        <dbReference type="ARBA" id="ARBA00012647"/>
    </source>
</evidence>
<dbReference type="RefSeq" id="XP_064855110.1">
    <property type="nucleotide sequence ID" value="XM_064999038.1"/>
</dbReference>
<dbReference type="GO" id="GO:0004035">
    <property type="term" value="F:alkaline phosphatase activity"/>
    <property type="evidence" value="ECO:0007669"/>
    <property type="project" value="UniProtKB-EC"/>
</dbReference>
<feature type="binding site" evidence="9">
    <location>
        <position position="70"/>
    </location>
    <ligand>
        <name>Zn(2+)</name>
        <dbReference type="ChEBI" id="CHEBI:29105"/>
        <label>2</label>
    </ligand>
</feature>
<accession>A0AAV5QUC4</accession>
<evidence type="ECO:0000256" key="12">
    <source>
        <dbReference type="SAM" id="MobiDB-lite"/>
    </source>
</evidence>
<feature type="binding site" evidence="9">
    <location>
        <position position="358"/>
    </location>
    <ligand>
        <name>Zn(2+)</name>
        <dbReference type="ChEBI" id="CHEBI:29105"/>
        <label>2</label>
    </ligand>
</feature>
<dbReference type="SMART" id="SM00098">
    <property type="entry name" value="alkPPc"/>
    <property type="match status" value="1"/>
</dbReference>
<dbReference type="Proteomes" id="UP001360560">
    <property type="component" value="Unassembled WGS sequence"/>
</dbReference>
<evidence type="ECO:0000256" key="1">
    <source>
        <dbReference type="ARBA" id="ARBA00005984"/>
    </source>
</evidence>
<dbReference type="EMBL" id="BTFZ01000013">
    <property type="protein sequence ID" value="GMM38114.1"/>
    <property type="molecule type" value="Genomic_DNA"/>
</dbReference>
<evidence type="ECO:0000313" key="15">
    <source>
        <dbReference type="Proteomes" id="UP001360560"/>
    </source>
</evidence>